<proteinExistence type="predicted"/>
<evidence type="ECO:0000313" key="2">
    <source>
        <dbReference type="Proteomes" id="UP000641386"/>
    </source>
</evidence>
<reference evidence="1" key="2">
    <citation type="submission" date="2020-09" db="EMBL/GenBank/DDBJ databases">
        <authorList>
            <person name="Sun Q."/>
            <person name="Ohkuma M."/>
        </authorList>
    </citation>
    <scope>NUCLEOTIDE SEQUENCE</scope>
    <source>
        <strain evidence="1">JCM 3302</strain>
    </source>
</reference>
<sequence length="93" mass="10734">MDLRRDPRVELSHRSVDVGEMVSNLHFELGISQMSRRRDPSQNIARDQAQRDAVRVVDDDHIVDLEAQLRSGGPSCLNRAPEFQWLHTVLPQY</sequence>
<accession>A0A919ADY1</accession>
<keyword evidence="2" id="KW-1185">Reference proteome</keyword>
<dbReference type="Proteomes" id="UP000641386">
    <property type="component" value="Unassembled WGS sequence"/>
</dbReference>
<organism evidence="1 2">
    <name type="scientific">Streptomyces spiralis</name>
    <dbReference type="NCBI Taxonomy" id="66376"/>
    <lineage>
        <taxon>Bacteria</taxon>
        <taxon>Bacillati</taxon>
        <taxon>Actinomycetota</taxon>
        <taxon>Actinomycetes</taxon>
        <taxon>Kitasatosporales</taxon>
        <taxon>Streptomycetaceae</taxon>
        <taxon>Streptomyces</taxon>
    </lineage>
</organism>
<gene>
    <name evidence="1" type="ORF">GCM10014715_64330</name>
</gene>
<protein>
    <submittedName>
        <fullName evidence="1">Uncharacterized protein</fullName>
    </submittedName>
</protein>
<dbReference type="EMBL" id="BNBC01000038">
    <property type="protein sequence ID" value="GHE99246.1"/>
    <property type="molecule type" value="Genomic_DNA"/>
</dbReference>
<dbReference type="AlphaFoldDB" id="A0A919ADY1"/>
<name>A0A919ADY1_9ACTN</name>
<reference evidence="1" key="1">
    <citation type="journal article" date="2014" name="Int. J. Syst. Evol. Microbiol.">
        <title>Complete genome sequence of Corynebacterium casei LMG S-19264T (=DSM 44701T), isolated from a smear-ripened cheese.</title>
        <authorList>
            <consortium name="US DOE Joint Genome Institute (JGI-PGF)"/>
            <person name="Walter F."/>
            <person name="Albersmeier A."/>
            <person name="Kalinowski J."/>
            <person name="Ruckert C."/>
        </authorList>
    </citation>
    <scope>NUCLEOTIDE SEQUENCE</scope>
    <source>
        <strain evidence="1">JCM 3302</strain>
    </source>
</reference>
<comment type="caution">
    <text evidence="1">The sequence shown here is derived from an EMBL/GenBank/DDBJ whole genome shotgun (WGS) entry which is preliminary data.</text>
</comment>
<evidence type="ECO:0000313" key="1">
    <source>
        <dbReference type="EMBL" id="GHE99246.1"/>
    </source>
</evidence>